<dbReference type="PANTHER" id="PTHR43806:SF11">
    <property type="entry name" value="CEREVISIN-RELATED"/>
    <property type="match status" value="1"/>
</dbReference>
<keyword evidence="3" id="KW-0378">Hydrolase</keyword>
<feature type="region of interest" description="Disordered" evidence="5">
    <location>
        <begin position="1"/>
        <end position="26"/>
    </location>
</feature>
<dbReference type="SUPFAM" id="SSF52743">
    <property type="entry name" value="Subtilisin-like"/>
    <property type="match status" value="1"/>
</dbReference>
<dbReference type="InterPro" id="IPR050131">
    <property type="entry name" value="Peptidase_S8_subtilisin-like"/>
</dbReference>
<dbReference type="InterPro" id="IPR036852">
    <property type="entry name" value="Peptidase_S8/S53_dom_sf"/>
</dbReference>
<comment type="similarity">
    <text evidence="1">Belongs to the peptidase S8 family.</text>
</comment>
<dbReference type="RefSeq" id="WP_125577408.1">
    <property type="nucleotide sequence ID" value="NZ_JBHSSO010000062.1"/>
</dbReference>
<organism evidence="7 8">
    <name type="scientific">Levilactobacillus angrenensis</name>
    <dbReference type="NCBI Taxonomy" id="2486020"/>
    <lineage>
        <taxon>Bacteria</taxon>
        <taxon>Bacillati</taxon>
        <taxon>Bacillota</taxon>
        <taxon>Bacilli</taxon>
        <taxon>Lactobacillales</taxon>
        <taxon>Lactobacillaceae</taxon>
        <taxon>Levilactobacillus</taxon>
    </lineage>
</organism>
<feature type="compositionally biased region" description="Basic and acidic residues" evidence="5">
    <location>
        <begin position="1"/>
        <end position="11"/>
    </location>
</feature>
<feature type="domain" description="Peptidase S8/S53" evidence="6">
    <location>
        <begin position="274"/>
        <end position="532"/>
    </location>
</feature>
<evidence type="ECO:0000256" key="3">
    <source>
        <dbReference type="ARBA" id="ARBA00022801"/>
    </source>
</evidence>
<dbReference type="PANTHER" id="PTHR43806">
    <property type="entry name" value="PEPTIDASE S8"/>
    <property type="match status" value="1"/>
</dbReference>
<dbReference type="Pfam" id="PF00082">
    <property type="entry name" value="Peptidase_S8"/>
    <property type="match status" value="1"/>
</dbReference>
<dbReference type="InterPro" id="IPR034074">
    <property type="entry name" value="Y4bN_pept_dom"/>
</dbReference>
<evidence type="ECO:0000256" key="4">
    <source>
        <dbReference type="ARBA" id="ARBA00022825"/>
    </source>
</evidence>
<evidence type="ECO:0000313" key="8">
    <source>
        <dbReference type="Proteomes" id="UP001596258"/>
    </source>
</evidence>
<dbReference type="InterPro" id="IPR000209">
    <property type="entry name" value="Peptidase_S8/S53_dom"/>
</dbReference>
<evidence type="ECO:0000256" key="5">
    <source>
        <dbReference type="SAM" id="MobiDB-lite"/>
    </source>
</evidence>
<reference evidence="8" key="1">
    <citation type="journal article" date="2019" name="Int. J. Syst. Evol. Microbiol.">
        <title>The Global Catalogue of Microorganisms (GCM) 10K type strain sequencing project: providing services to taxonomists for standard genome sequencing and annotation.</title>
        <authorList>
            <consortium name="The Broad Institute Genomics Platform"/>
            <consortium name="The Broad Institute Genome Sequencing Center for Infectious Disease"/>
            <person name="Wu L."/>
            <person name="Ma J."/>
        </authorList>
    </citation>
    <scope>NUCLEOTIDE SEQUENCE [LARGE SCALE GENOMIC DNA]</scope>
    <source>
        <strain evidence="8">CCM 8893</strain>
    </source>
</reference>
<evidence type="ECO:0000256" key="1">
    <source>
        <dbReference type="ARBA" id="ARBA00011073"/>
    </source>
</evidence>
<keyword evidence="8" id="KW-1185">Reference proteome</keyword>
<sequence>MNDSVRLKGDFFQKSSSGKPGSAQLPAGESVITQHLIDLKGNIKTLIEFWRDNRVLKSGVIVSAYYREVVAKSNRIGALLLDASGDPSDYIIGAKFTDDDTNPKHIITYNVSLAALEESVRRLDVCARILTRDFSGEINKETLMAINAGQISLDTSELAKSNFAKVIVDAFYVERFDLDQSAETIEQAGIVSVYDIGENTQELLQRLGLDVANRSFLGKTTFYATEAQFNLLKSKAPYLISMSVSDLADYKLTDEEQPISSKPLTIPQPGIEPTVGVIDTVFDGDVYFSDWVEDHDLVATDIPGVNSPHGTEVTSIIVDGPSFNPSLDDGCGRFKVRHFGVTRGGVTSSFTILKAIKEIVSTNTDIKVWNLSLGSPREVNRNFISPEAAVLDELENQYDVIFVIAGTNKGRQKPVPEIIGAPADSVNSLVVNAVDSSGKIVGYARRGPVLSFFSKPDVSCFGGDDKHPLRACTAIGEASVIGTSFAAPWITRKMAFLINVMGFSREVAKAYIIDAAIGWQKDGQDSRFLGFGVVPTDIKQVLQSQNDEIRFVLTGLSASYDTYNYNIPVPITDDKFPYLAKATLCYFPGCSRNQGVDYTNTELDLHFGRLSSNSLKSINDNKQGEKGHYDLNEENVRKNFRKWDNIKHIGEELKPNARARKKYDQPLWGISLKTKQRMSNVPRERIPFGIVVTLKNIYGDNKIEEFKQNCRLRGWLVNDINVENQIQVNAEAETDIHWD</sequence>
<proteinExistence type="inferred from homology"/>
<evidence type="ECO:0000259" key="6">
    <source>
        <dbReference type="Pfam" id="PF00082"/>
    </source>
</evidence>
<dbReference type="CDD" id="cd04847">
    <property type="entry name" value="Peptidases_S8_Subtilisin_like_2"/>
    <property type="match status" value="1"/>
</dbReference>
<dbReference type="EMBL" id="JBHSSO010000062">
    <property type="protein sequence ID" value="MFC6290121.1"/>
    <property type="molecule type" value="Genomic_DNA"/>
</dbReference>
<keyword evidence="2" id="KW-0645">Protease</keyword>
<accession>A0ABW1UA34</accession>
<keyword evidence="4" id="KW-0720">Serine protease</keyword>
<dbReference type="Gene3D" id="3.40.50.200">
    <property type="entry name" value="Peptidase S8/S53 domain"/>
    <property type="match status" value="1"/>
</dbReference>
<dbReference type="Proteomes" id="UP001596258">
    <property type="component" value="Unassembled WGS sequence"/>
</dbReference>
<comment type="caution">
    <text evidence="7">The sequence shown here is derived from an EMBL/GenBank/DDBJ whole genome shotgun (WGS) entry which is preliminary data.</text>
</comment>
<evidence type="ECO:0000313" key="7">
    <source>
        <dbReference type="EMBL" id="MFC6290121.1"/>
    </source>
</evidence>
<evidence type="ECO:0000256" key="2">
    <source>
        <dbReference type="ARBA" id="ARBA00022670"/>
    </source>
</evidence>
<name>A0ABW1UA34_9LACO</name>
<protein>
    <submittedName>
        <fullName evidence="7">S8 family peptidase</fullName>
    </submittedName>
</protein>
<gene>
    <name evidence="7" type="ORF">ACFP1M_08065</name>
</gene>